<dbReference type="Pfam" id="PF01797">
    <property type="entry name" value="Y1_Tnp"/>
    <property type="match status" value="1"/>
</dbReference>
<dbReference type="SUPFAM" id="SSF143422">
    <property type="entry name" value="Transposase IS200-like"/>
    <property type="match status" value="1"/>
</dbReference>
<organism evidence="2 3">
    <name type="scientific">candidate division CSSED10-310 bacterium</name>
    <dbReference type="NCBI Taxonomy" id="2855610"/>
    <lineage>
        <taxon>Bacteria</taxon>
        <taxon>Bacteria division CSSED10-310</taxon>
    </lineage>
</organism>
<sequence length="88" mass="9740">MGQSLVQIYVHLIFRKKSSGPPLEKSIRQELYPYMISIMKTNDSPVLSINGPEDHVHILFSSSKNVALAKAIEDGITMIATCGKIEPL</sequence>
<dbReference type="EMBL" id="JBHPBY010000475">
    <property type="protein sequence ID" value="MFC1853332.1"/>
    <property type="molecule type" value="Genomic_DNA"/>
</dbReference>
<reference evidence="2 3" key="1">
    <citation type="submission" date="2024-09" db="EMBL/GenBank/DDBJ databases">
        <title>Laminarin stimulates single cell rates of sulfate reduction while oxygen inhibits transcriptomic activity in coastal marine sediment.</title>
        <authorList>
            <person name="Lindsay M."/>
            <person name="Orcutt B."/>
            <person name="Emerson D."/>
            <person name="Stepanauskas R."/>
            <person name="D'Angelo T."/>
        </authorList>
    </citation>
    <scope>NUCLEOTIDE SEQUENCE [LARGE SCALE GENOMIC DNA]</scope>
    <source>
        <strain evidence="2">SAG AM-311-K15</strain>
    </source>
</reference>
<feature type="domain" description="Transposase IS200-like" evidence="1">
    <location>
        <begin position="6"/>
        <end position="73"/>
    </location>
</feature>
<gene>
    <name evidence="2" type="ORF">ACFL27_24300</name>
</gene>
<name>A0ABV6Z4G8_UNCC1</name>
<evidence type="ECO:0000313" key="3">
    <source>
        <dbReference type="Proteomes" id="UP001594351"/>
    </source>
</evidence>
<dbReference type="Gene3D" id="3.30.70.1290">
    <property type="entry name" value="Transposase IS200-like"/>
    <property type="match status" value="1"/>
</dbReference>
<dbReference type="InterPro" id="IPR002686">
    <property type="entry name" value="Transposase_17"/>
</dbReference>
<dbReference type="InterPro" id="IPR036515">
    <property type="entry name" value="Transposase_17_sf"/>
</dbReference>
<evidence type="ECO:0000313" key="2">
    <source>
        <dbReference type="EMBL" id="MFC1853332.1"/>
    </source>
</evidence>
<evidence type="ECO:0000259" key="1">
    <source>
        <dbReference type="Pfam" id="PF01797"/>
    </source>
</evidence>
<proteinExistence type="predicted"/>
<accession>A0ABV6Z4G8</accession>
<dbReference type="Proteomes" id="UP001594351">
    <property type="component" value="Unassembled WGS sequence"/>
</dbReference>
<comment type="caution">
    <text evidence="2">The sequence shown here is derived from an EMBL/GenBank/DDBJ whole genome shotgun (WGS) entry which is preliminary data.</text>
</comment>
<keyword evidence="3" id="KW-1185">Reference proteome</keyword>
<protein>
    <submittedName>
        <fullName evidence="2">Transposase</fullName>
    </submittedName>
</protein>